<comment type="caution">
    <text evidence="2">The sequence shown here is derived from an EMBL/GenBank/DDBJ whole genome shotgun (WGS) entry which is preliminary data.</text>
</comment>
<dbReference type="InterPro" id="IPR025629">
    <property type="entry name" value="DUF4287"/>
</dbReference>
<feature type="domain" description="DUF5655" evidence="1">
    <location>
        <begin position="89"/>
        <end position="185"/>
    </location>
</feature>
<dbReference type="RefSeq" id="WP_420240767.1">
    <property type="nucleotide sequence ID" value="NZ_BOPV01000001.1"/>
</dbReference>
<proteinExistence type="predicted"/>
<evidence type="ECO:0000313" key="3">
    <source>
        <dbReference type="Proteomes" id="UP000681075"/>
    </source>
</evidence>
<dbReference type="Pfam" id="PF14117">
    <property type="entry name" value="DUF4287"/>
    <property type="match status" value="1"/>
</dbReference>
<dbReference type="EMBL" id="BOPV01000001">
    <property type="protein sequence ID" value="GIL37867.1"/>
    <property type="molecule type" value="Genomic_DNA"/>
</dbReference>
<evidence type="ECO:0000313" key="2">
    <source>
        <dbReference type="EMBL" id="GIL37867.1"/>
    </source>
</evidence>
<reference evidence="2" key="1">
    <citation type="submission" date="2021-02" db="EMBL/GenBank/DDBJ databases">
        <title>Genome sequence of Rhodospirillales sp. strain TMPK1 isolated from soil.</title>
        <authorList>
            <person name="Nakai R."/>
            <person name="Kusada H."/>
            <person name="Tamaki H."/>
        </authorList>
    </citation>
    <scope>NUCLEOTIDE SEQUENCE</scope>
    <source>
        <strain evidence="2">TMPK1</strain>
    </source>
</reference>
<evidence type="ECO:0000259" key="1">
    <source>
        <dbReference type="Pfam" id="PF18899"/>
    </source>
</evidence>
<dbReference type="Pfam" id="PF18899">
    <property type="entry name" value="DUF5655"/>
    <property type="match status" value="1"/>
</dbReference>
<dbReference type="AlphaFoldDB" id="A0A8S8X999"/>
<gene>
    <name evidence="2" type="ORF">TMPK1_01040</name>
</gene>
<sequence length="189" mass="20801">MNRDNLTERQKKWFASVQASLERETGKTLAEWVKLAKKCPETKPKARADWLRENYGLGVNRAAQILHEAFPPEPGSEEPAAQRAALWKDAASLALLEKLEAAIAKLSDVVPTQRKGFTAWSRKVQFAAAKPVKGGHLALGLAIAVAGKRLVAAKNEGWSERLTAKLVITKPSEIDRDVIAWIKQAADRS</sequence>
<accession>A0A8S8X999</accession>
<dbReference type="Proteomes" id="UP000681075">
    <property type="component" value="Unassembled WGS sequence"/>
</dbReference>
<organism evidence="2 3">
    <name type="scientific">Roseiterribacter gracilis</name>
    <dbReference type="NCBI Taxonomy" id="2812848"/>
    <lineage>
        <taxon>Bacteria</taxon>
        <taxon>Pseudomonadati</taxon>
        <taxon>Pseudomonadota</taxon>
        <taxon>Alphaproteobacteria</taxon>
        <taxon>Rhodospirillales</taxon>
        <taxon>Roseiterribacteraceae</taxon>
        <taxon>Roseiterribacter</taxon>
    </lineage>
</organism>
<dbReference type="InterPro" id="IPR043714">
    <property type="entry name" value="DUF5655"/>
</dbReference>
<protein>
    <recommendedName>
        <fullName evidence="1">DUF5655 domain-containing protein</fullName>
    </recommendedName>
</protein>
<keyword evidence="3" id="KW-1185">Reference proteome</keyword>
<name>A0A8S8X999_9PROT</name>